<proteinExistence type="predicted"/>
<feature type="compositionally biased region" description="Basic residues" evidence="1">
    <location>
        <begin position="320"/>
        <end position="329"/>
    </location>
</feature>
<gene>
    <name evidence="3" type="primary">A25C</name>
</gene>
<evidence type="ECO:0000256" key="1">
    <source>
        <dbReference type="SAM" id="MobiDB-lite"/>
    </source>
</evidence>
<reference evidence="3" key="1">
    <citation type="submission" date="2011-12" db="EMBL/GenBank/DDBJ databases">
        <title>Comparative genomics of primate cytomegaloviruses.</title>
        <authorList>
            <person name="Davison A.J."/>
            <person name="Holton M."/>
            <person name="Dolan A."/>
            <person name="Dargan D.J."/>
            <person name="Gatherer D."/>
            <person name="Hayward G.S."/>
        </authorList>
    </citation>
    <scope>NUCLEOTIDE SEQUENCE [LARGE SCALE GENOMIC DNA]</scope>
    <source>
        <strain evidence="3">S34E</strain>
    </source>
</reference>
<dbReference type="RefSeq" id="YP_004940146.1">
    <property type="nucleotide sequence ID" value="NC_016447.1"/>
</dbReference>
<keyword evidence="2" id="KW-1133">Transmembrane helix</keyword>
<feature type="region of interest" description="Disordered" evidence="1">
    <location>
        <begin position="320"/>
        <end position="357"/>
    </location>
</feature>
<dbReference type="KEGG" id="vg:11464203"/>
<evidence type="ECO:0000256" key="2">
    <source>
        <dbReference type="SAM" id="Phobius"/>
    </source>
</evidence>
<dbReference type="OrthoDB" id="41057at10239"/>
<keyword evidence="4" id="KW-1185">Reference proteome</keyword>
<dbReference type="EMBL" id="FJ483970">
    <property type="protein sequence ID" value="AEV80836.1"/>
    <property type="molecule type" value="Genomic_DNA"/>
</dbReference>
<evidence type="ECO:0000313" key="4">
    <source>
        <dbReference type="Proteomes" id="UP000113968"/>
    </source>
</evidence>
<evidence type="ECO:0000313" key="3">
    <source>
        <dbReference type="EMBL" id="AEV80836.1"/>
    </source>
</evidence>
<keyword evidence="2" id="KW-0812">Transmembrane</keyword>
<name>G8XUJ5_9BETA</name>
<protein>
    <submittedName>
        <fullName evidence="3">Membrane protein A25C</fullName>
    </submittedName>
</protein>
<accession>G8XUJ5</accession>
<dbReference type="Proteomes" id="UP000113968">
    <property type="component" value="Segment"/>
</dbReference>
<feature type="transmembrane region" description="Helical" evidence="2">
    <location>
        <begin position="287"/>
        <end position="309"/>
    </location>
</feature>
<keyword evidence="2" id="KW-0472">Membrane</keyword>
<sequence length="357" mass="40062">MAHVLTITVTVIFSPWPVTARSVSHLCAAVGNRTVDNPEAAVTELPPLSCIFPRVVGAIVGLHLYPDRQPWPRQPYSIMYHTTAANLSNVVNNATALANVSIVLTMQIDTIVLAFETKVTGTFDCVFNREPKEFIKVSLDYTRLPLMVGISGPNRVYAYACARKCHSHQGVTYTGPLPRPIHRLLLTTTCQDDNETVTVQDASFHELGRFCKQMSILCLDAVGNIWIPQTLRRYGRPPQCVRNRTIVPRSDLSMGSWPRRYKPASSGVTRDRASASTVTRVRQRGHYTVFTAVLNMITVSGIVLLLIIFKITIVQHTHRHSSSWRHRLPGKNSISRLKRSHDGTRNSQHFPIKRHKS</sequence>
<organism evidence="3 4">
    <name type="scientific">Aotine betaherpesvirus 1</name>
    <dbReference type="NCBI Taxonomy" id="50290"/>
    <lineage>
        <taxon>Viruses</taxon>
        <taxon>Duplodnaviria</taxon>
        <taxon>Heunggongvirae</taxon>
        <taxon>Peploviricota</taxon>
        <taxon>Herviviricetes</taxon>
        <taxon>Herpesvirales</taxon>
        <taxon>Orthoherpesviridae</taxon>
        <taxon>Betaherpesvirinae</taxon>
        <taxon>Cytomegalovirus</taxon>
        <taxon>Cytomegalovirus aotinebeta1</taxon>
    </lineage>
</organism>
<dbReference type="GeneID" id="11464203"/>